<evidence type="ECO:0000256" key="3">
    <source>
        <dbReference type="ARBA" id="ARBA00012027"/>
    </source>
</evidence>
<dbReference type="SMART" id="SM00155">
    <property type="entry name" value="PLDc"/>
    <property type="match status" value="1"/>
</dbReference>
<keyword evidence="5" id="KW-0442">Lipid degradation</keyword>
<comment type="catalytic activity">
    <reaction evidence="1">
        <text>a 1,2-diacyl-sn-glycero-3-phosphocholine + H2O = a 1,2-diacyl-sn-glycero-3-phosphate + choline + H(+)</text>
        <dbReference type="Rhea" id="RHEA:14445"/>
        <dbReference type="ChEBI" id="CHEBI:15354"/>
        <dbReference type="ChEBI" id="CHEBI:15377"/>
        <dbReference type="ChEBI" id="CHEBI:15378"/>
        <dbReference type="ChEBI" id="CHEBI:57643"/>
        <dbReference type="ChEBI" id="CHEBI:58608"/>
        <dbReference type="EC" id="3.1.4.4"/>
    </reaction>
</comment>
<dbReference type="Pfam" id="PF13091">
    <property type="entry name" value="PLDc_2"/>
    <property type="match status" value="1"/>
</dbReference>
<dbReference type="InterPro" id="IPR025202">
    <property type="entry name" value="PLD-like_dom"/>
</dbReference>
<dbReference type="PANTHER" id="PTHR43856">
    <property type="entry name" value="CARDIOLIPIN HYDROLASE"/>
    <property type="match status" value="1"/>
</dbReference>
<name>A0A2M6YTX3_9BACT</name>
<dbReference type="SUPFAM" id="SSF56024">
    <property type="entry name" value="Phospholipase D/nuclease"/>
    <property type="match status" value="1"/>
</dbReference>
<evidence type="ECO:0000313" key="9">
    <source>
        <dbReference type="Proteomes" id="UP000230184"/>
    </source>
</evidence>
<accession>A0A2M6YTX3</accession>
<organism evidence="8 9">
    <name type="scientific">Candidatus Roizmanbacteria bacterium CG07_land_8_20_14_0_80_34_15</name>
    <dbReference type="NCBI Taxonomy" id="1974849"/>
    <lineage>
        <taxon>Bacteria</taxon>
        <taxon>Candidatus Roizmaniibacteriota</taxon>
    </lineage>
</organism>
<dbReference type="GO" id="GO:0004630">
    <property type="term" value="F:phospholipase D activity"/>
    <property type="evidence" value="ECO:0007669"/>
    <property type="project" value="UniProtKB-EC"/>
</dbReference>
<feature type="domain" description="PLD phosphodiesterase" evidence="7">
    <location>
        <begin position="102"/>
        <end position="129"/>
    </location>
</feature>
<dbReference type="PANTHER" id="PTHR43856:SF1">
    <property type="entry name" value="MITOCHONDRIAL CARDIOLIPIN HYDROLASE"/>
    <property type="match status" value="1"/>
</dbReference>
<dbReference type="GO" id="GO:0016891">
    <property type="term" value="F:RNA endonuclease activity producing 5'-phosphomonoesters, hydrolytic mechanism"/>
    <property type="evidence" value="ECO:0007669"/>
    <property type="project" value="TreeGrafter"/>
</dbReference>
<evidence type="ECO:0000256" key="1">
    <source>
        <dbReference type="ARBA" id="ARBA00000798"/>
    </source>
</evidence>
<dbReference type="EC" id="3.1.4.4" evidence="3"/>
<comment type="caution">
    <text evidence="8">The sequence shown here is derived from an EMBL/GenBank/DDBJ whole genome shotgun (WGS) entry which is preliminary data.</text>
</comment>
<dbReference type="AlphaFoldDB" id="A0A2M6YTX3"/>
<comment type="similarity">
    <text evidence="2">Belongs to the phospholipase D family.</text>
</comment>
<evidence type="ECO:0000259" key="7">
    <source>
        <dbReference type="PROSITE" id="PS50035"/>
    </source>
</evidence>
<evidence type="ECO:0000256" key="2">
    <source>
        <dbReference type="ARBA" id="ARBA00008664"/>
    </source>
</evidence>
<dbReference type="Proteomes" id="UP000230184">
    <property type="component" value="Unassembled WGS sequence"/>
</dbReference>
<evidence type="ECO:0000313" key="8">
    <source>
        <dbReference type="EMBL" id="PIU36931.1"/>
    </source>
</evidence>
<evidence type="ECO:0000256" key="5">
    <source>
        <dbReference type="ARBA" id="ARBA00022963"/>
    </source>
</evidence>
<dbReference type="GO" id="GO:0006793">
    <property type="term" value="P:phosphorus metabolic process"/>
    <property type="evidence" value="ECO:0007669"/>
    <property type="project" value="UniProtKB-ARBA"/>
</dbReference>
<evidence type="ECO:0000256" key="4">
    <source>
        <dbReference type="ARBA" id="ARBA00022801"/>
    </source>
</evidence>
<keyword evidence="4" id="KW-0378">Hydrolase</keyword>
<dbReference type="InterPro" id="IPR001736">
    <property type="entry name" value="PLipase_D/transphosphatidylase"/>
</dbReference>
<dbReference type="GO" id="GO:0016042">
    <property type="term" value="P:lipid catabolic process"/>
    <property type="evidence" value="ECO:0007669"/>
    <property type="project" value="UniProtKB-KW"/>
</dbReference>
<evidence type="ECO:0000256" key="6">
    <source>
        <dbReference type="ARBA" id="ARBA00023098"/>
    </source>
</evidence>
<keyword evidence="6" id="KW-0443">Lipid metabolism</keyword>
<sequence>MFTLDEKVEAIIGSDYPTKVVPLLESARQTIDIMMYEWKWYTHEAAGGMEKLNLVIQRKAREKIRIRVLLNIESMGHAITKINGRTASFLQKAAVICKFGQVGIATHAKMVIIDQNIVVVGSHNYSKGSFSRNQEVSVGIKGSEIVRPFIDYFNLLWSRF</sequence>
<proteinExistence type="inferred from homology"/>
<gene>
    <name evidence="8" type="ORF">COT02_03460</name>
</gene>
<dbReference type="InterPro" id="IPR051406">
    <property type="entry name" value="PLD_domain"/>
</dbReference>
<dbReference type="EMBL" id="PEWY01000100">
    <property type="protein sequence ID" value="PIU36931.1"/>
    <property type="molecule type" value="Genomic_DNA"/>
</dbReference>
<dbReference type="Gene3D" id="3.30.870.10">
    <property type="entry name" value="Endonuclease Chain A"/>
    <property type="match status" value="1"/>
</dbReference>
<dbReference type="PROSITE" id="PS50035">
    <property type="entry name" value="PLD"/>
    <property type="match status" value="1"/>
</dbReference>
<reference evidence="9" key="1">
    <citation type="submission" date="2017-09" db="EMBL/GenBank/DDBJ databases">
        <title>Depth-based differentiation of microbial function through sediment-hosted aquifers and enrichment of novel symbionts in the deep terrestrial subsurface.</title>
        <authorList>
            <person name="Probst A.J."/>
            <person name="Ladd B."/>
            <person name="Jarett J.K."/>
            <person name="Geller-Mcgrath D.E."/>
            <person name="Sieber C.M.K."/>
            <person name="Emerson J.B."/>
            <person name="Anantharaman K."/>
            <person name="Thomas B.C."/>
            <person name="Malmstrom R."/>
            <person name="Stieglmeier M."/>
            <person name="Klingl A."/>
            <person name="Woyke T."/>
            <person name="Ryan C.M."/>
            <person name="Banfield J.F."/>
        </authorList>
    </citation>
    <scope>NUCLEOTIDE SEQUENCE [LARGE SCALE GENOMIC DNA]</scope>
</reference>
<protein>
    <recommendedName>
        <fullName evidence="3">phospholipase D</fullName>
        <ecNumber evidence="3">3.1.4.4</ecNumber>
    </recommendedName>
</protein>